<evidence type="ECO:0000256" key="1">
    <source>
        <dbReference type="ARBA" id="ARBA00004251"/>
    </source>
</evidence>
<reference evidence="15" key="2">
    <citation type="journal article" date="2014" name="Nat. Commun.">
        <title>The cavefish genome reveals candidate genes for eye loss.</title>
        <authorList>
            <person name="McGaugh S.E."/>
            <person name="Gross J.B."/>
            <person name="Aken B."/>
            <person name="Blin M."/>
            <person name="Borowsky R."/>
            <person name="Chalopin D."/>
            <person name="Hinaux H."/>
            <person name="Jeffery W.R."/>
            <person name="Keene A."/>
            <person name="Ma L."/>
            <person name="Minx P."/>
            <person name="Murphy D."/>
            <person name="O'Quin K.E."/>
            <person name="Retaux S."/>
            <person name="Rohner N."/>
            <person name="Searle S.M."/>
            <person name="Stahl B.A."/>
            <person name="Tabin C."/>
            <person name="Volff J.N."/>
            <person name="Yoshizawa M."/>
            <person name="Warren W.C."/>
        </authorList>
    </citation>
    <scope>NUCLEOTIDE SEQUENCE [LARGE SCALE GENOMIC DNA]</scope>
    <source>
        <strain evidence="15">female</strain>
    </source>
</reference>
<keyword evidence="8" id="KW-0675">Receptor</keyword>
<feature type="chain" id="PRO_5044588366" evidence="13">
    <location>
        <begin position="19"/>
        <end position="555"/>
    </location>
</feature>
<evidence type="ECO:0000256" key="12">
    <source>
        <dbReference type="SAM" id="Phobius"/>
    </source>
</evidence>
<dbReference type="Ensembl" id="ENSAMXT00000032960.1">
    <property type="protein sequence ID" value="ENSAMXP00000054764.1"/>
    <property type="gene ID" value="ENSAMXG00000029739.1"/>
</dbReference>
<accession>A0A3B1IFM2</accession>
<dbReference type="Proteomes" id="UP000018467">
    <property type="component" value="Unassembled WGS sequence"/>
</dbReference>
<dbReference type="InterPro" id="IPR051713">
    <property type="entry name" value="T-cell_Activation_Regulation"/>
</dbReference>
<keyword evidence="10" id="KW-0393">Immunoglobulin domain</keyword>
<dbReference type="STRING" id="7994.ENSAMXP00000043499"/>
<dbReference type="Ensembl" id="ENSAMXT00000039022.1">
    <property type="protein sequence ID" value="ENSAMXP00000043499.1"/>
    <property type="gene ID" value="ENSAMXG00000029739.1"/>
</dbReference>
<reference evidence="15" key="1">
    <citation type="submission" date="2013-03" db="EMBL/GenBank/DDBJ databases">
        <authorList>
            <person name="Jeffery W."/>
            <person name="Warren W."/>
            <person name="Wilson R.K."/>
        </authorList>
    </citation>
    <scope>NUCLEOTIDE SEQUENCE</scope>
    <source>
        <strain evidence="15">female</strain>
    </source>
</reference>
<dbReference type="GO" id="GO:0009897">
    <property type="term" value="C:external side of plasma membrane"/>
    <property type="evidence" value="ECO:0007669"/>
    <property type="project" value="TreeGrafter"/>
</dbReference>
<dbReference type="GO" id="GO:0007166">
    <property type="term" value="P:cell surface receptor signaling pathway"/>
    <property type="evidence" value="ECO:0007669"/>
    <property type="project" value="TreeGrafter"/>
</dbReference>
<dbReference type="RefSeq" id="XP_049332159.1">
    <property type="nucleotide sequence ID" value="XM_049476202.1"/>
</dbReference>
<keyword evidence="7" id="KW-1015">Disulfide bond</keyword>
<feature type="compositionally biased region" description="Polar residues" evidence="11">
    <location>
        <begin position="521"/>
        <end position="533"/>
    </location>
</feature>
<evidence type="ECO:0000313" key="14">
    <source>
        <dbReference type="Ensembl" id="ENSAMXP00000028355.1"/>
    </source>
</evidence>
<dbReference type="GeneTree" id="ENSGT00390000005284"/>
<evidence type="ECO:0000256" key="2">
    <source>
        <dbReference type="ARBA" id="ARBA00022475"/>
    </source>
</evidence>
<dbReference type="GO" id="GO:0031295">
    <property type="term" value="P:T cell costimulation"/>
    <property type="evidence" value="ECO:0007669"/>
    <property type="project" value="TreeGrafter"/>
</dbReference>
<dbReference type="GO" id="GO:0042102">
    <property type="term" value="P:positive regulation of T cell proliferation"/>
    <property type="evidence" value="ECO:0007669"/>
    <property type="project" value="TreeGrafter"/>
</dbReference>
<evidence type="ECO:0000256" key="4">
    <source>
        <dbReference type="ARBA" id="ARBA00022729"/>
    </source>
</evidence>
<evidence type="ECO:0000256" key="6">
    <source>
        <dbReference type="ARBA" id="ARBA00023136"/>
    </source>
</evidence>
<evidence type="ECO:0000256" key="11">
    <source>
        <dbReference type="SAM" id="MobiDB-lite"/>
    </source>
</evidence>
<dbReference type="GO" id="GO:0042130">
    <property type="term" value="P:negative regulation of T cell proliferation"/>
    <property type="evidence" value="ECO:0007669"/>
    <property type="project" value="TreeGrafter"/>
</dbReference>
<feature type="compositionally biased region" description="Polar residues" evidence="11">
    <location>
        <begin position="545"/>
        <end position="555"/>
    </location>
</feature>
<evidence type="ECO:0000313" key="15">
    <source>
        <dbReference type="Proteomes" id="UP000018467"/>
    </source>
</evidence>
<dbReference type="GeneID" id="103034705"/>
<evidence type="ECO:0000256" key="10">
    <source>
        <dbReference type="ARBA" id="ARBA00023319"/>
    </source>
</evidence>
<keyword evidence="6 12" id="KW-0472">Membrane</keyword>
<organism evidence="14 15">
    <name type="scientific">Astyanax mexicanus</name>
    <name type="common">Blind cave fish</name>
    <name type="synonym">Astyanax fasciatus mexicanus</name>
    <dbReference type="NCBI Taxonomy" id="7994"/>
    <lineage>
        <taxon>Eukaryota</taxon>
        <taxon>Metazoa</taxon>
        <taxon>Chordata</taxon>
        <taxon>Craniata</taxon>
        <taxon>Vertebrata</taxon>
        <taxon>Euteleostomi</taxon>
        <taxon>Actinopterygii</taxon>
        <taxon>Neopterygii</taxon>
        <taxon>Teleostei</taxon>
        <taxon>Ostariophysi</taxon>
        <taxon>Characiformes</taxon>
        <taxon>Characoidei</taxon>
        <taxon>Acestrorhamphidae</taxon>
        <taxon>Acestrorhamphinae</taxon>
        <taxon>Astyanax</taxon>
    </lineage>
</organism>
<feature type="region of interest" description="Disordered" evidence="11">
    <location>
        <begin position="463"/>
        <end position="555"/>
    </location>
</feature>
<dbReference type="Bgee" id="ENSAMXG00000029739">
    <property type="expression patterns" value="Expressed in brain and 6 other cell types or tissues"/>
</dbReference>
<protein>
    <submittedName>
        <fullName evidence="14">Uncharacterized LOC103034705</fullName>
    </submittedName>
</protein>
<keyword evidence="15" id="KW-1185">Reference proteome</keyword>
<dbReference type="AlphaFoldDB" id="A0A3B1IFM2"/>
<dbReference type="GO" id="GO:0071222">
    <property type="term" value="P:cellular response to lipopolysaccharide"/>
    <property type="evidence" value="ECO:0007669"/>
    <property type="project" value="TreeGrafter"/>
</dbReference>
<reference evidence="14" key="3">
    <citation type="submission" date="2025-05" db="UniProtKB">
        <authorList>
            <consortium name="Ensembl"/>
        </authorList>
    </citation>
    <scope>IDENTIFICATION</scope>
</reference>
<keyword evidence="3 12" id="KW-0812">Transmembrane</keyword>
<feature type="compositionally biased region" description="Polar residues" evidence="11">
    <location>
        <begin position="467"/>
        <end position="490"/>
    </location>
</feature>
<dbReference type="PANTHER" id="PTHR25466:SF12">
    <property type="match status" value="1"/>
</dbReference>
<evidence type="ECO:0000256" key="9">
    <source>
        <dbReference type="ARBA" id="ARBA00023180"/>
    </source>
</evidence>
<evidence type="ECO:0000256" key="7">
    <source>
        <dbReference type="ARBA" id="ARBA00023157"/>
    </source>
</evidence>
<keyword evidence="2" id="KW-1003">Cell membrane</keyword>
<feature type="transmembrane region" description="Helical" evidence="12">
    <location>
        <begin position="317"/>
        <end position="339"/>
    </location>
</feature>
<name>A0A3B1IFM2_ASTMX</name>
<comment type="subcellular location">
    <subcellularLocation>
        <location evidence="1">Cell membrane</location>
        <topology evidence="1">Single-pass type I membrane protein</topology>
    </subcellularLocation>
</comment>
<dbReference type="GO" id="GO:0006955">
    <property type="term" value="P:immune response"/>
    <property type="evidence" value="ECO:0007669"/>
    <property type="project" value="TreeGrafter"/>
</dbReference>
<sequence>MDSLCIAVFSMLLCSAWSATIKAKDDHRTAFFGEDIHIPLPALDTTEVVFKPRVEPLSETVLFRNGKRLSTRAKLIEHISHLVLEDVGEEDEGTYVVRNSAAPADVRRIILIVRDCALETTVKYGETYHIALTDITGPYTVEFRPSASQINQTLDPPALVLLNQSTIQVEEYRSRLSANEKKINLRLVTGADEGSYTVLDSDKKVCKRTCLNVKEHQTFMHLPYDGTLKIKLYINYTKVNMVYTSDSDHKDRIILDQGELVMPLDPMLDGRATFDGSMFYLKKVKVSDMGIFRVTDLSGFRIADVYVNVEPYKLSQIYVVLLSLVGLLVFLLLVCLVSCQFKVHRRAARARKIALIAQQAGKSDGDAFRQVVHDAYTRFTEDSTMQSTWENNTESTEVEIKGLEVSKAGRYHTFPSEKNFLEMSDSGAECNSAVLPLDSDTDVPQTCASYKLLIDSDSLAAVPPTISEGNPSATCTPDSVASASPATQPRSEGHMDGDLMAATTPDQAPKAQGLEAVLTSAPATSPVRDTSQDGALLADTAAKFDQSNDADGTTT</sequence>
<keyword evidence="9" id="KW-0325">Glycoprotein</keyword>
<evidence type="ECO:0000256" key="13">
    <source>
        <dbReference type="SAM" id="SignalP"/>
    </source>
</evidence>
<dbReference type="PANTHER" id="PTHR25466">
    <property type="entry name" value="T-LYMPHOCYTE ACTIVATION ANTIGEN"/>
    <property type="match status" value="1"/>
</dbReference>
<dbReference type="KEGG" id="amex:103034705"/>
<proteinExistence type="predicted"/>
<dbReference type="Ensembl" id="ENSAMXT00000057046.1">
    <property type="protein sequence ID" value="ENSAMXP00000028355.1"/>
    <property type="gene ID" value="ENSAMXG00000029739.1"/>
</dbReference>
<evidence type="ECO:0000256" key="8">
    <source>
        <dbReference type="ARBA" id="ARBA00023170"/>
    </source>
</evidence>
<evidence type="ECO:0000256" key="5">
    <source>
        <dbReference type="ARBA" id="ARBA00022989"/>
    </source>
</evidence>
<dbReference type="RefSeq" id="XP_022538708.1">
    <property type="nucleotide sequence ID" value="XM_022682987.2"/>
</dbReference>
<keyword evidence="4 13" id="KW-0732">Signal</keyword>
<feature type="signal peptide" evidence="13">
    <location>
        <begin position="1"/>
        <end position="18"/>
    </location>
</feature>
<keyword evidence="5 12" id="KW-1133">Transmembrane helix</keyword>
<evidence type="ECO:0000256" key="3">
    <source>
        <dbReference type="ARBA" id="ARBA00022692"/>
    </source>
</evidence>